<comment type="caution">
    <text evidence="5">The sequence shown here is derived from an EMBL/GenBank/DDBJ whole genome shotgun (WGS) entry which is preliminary data.</text>
</comment>
<dbReference type="InterPro" id="IPR004136">
    <property type="entry name" value="NMO"/>
</dbReference>
<dbReference type="Pfam" id="PF03060">
    <property type="entry name" value="NMO"/>
    <property type="match status" value="1"/>
</dbReference>
<keyword evidence="1" id="KW-0285">Flavoprotein</keyword>
<evidence type="ECO:0000313" key="5">
    <source>
        <dbReference type="EMBL" id="GIH82578.1"/>
    </source>
</evidence>
<dbReference type="InterPro" id="IPR013785">
    <property type="entry name" value="Aldolase_TIM"/>
</dbReference>
<evidence type="ECO:0000256" key="1">
    <source>
        <dbReference type="ARBA" id="ARBA00022630"/>
    </source>
</evidence>
<organism evidence="5 6">
    <name type="scientific">Planobispora rosea</name>
    <dbReference type="NCBI Taxonomy" id="35762"/>
    <lineage>
        <taxon>Bacteria</taxon>
        <taxon>Bacillati</taxon>
        <taxon>Actinomycetota</taxon>
        <taxon>Actinomycetes</taxon>
        <taxon>Streptosporangiales</taxon>
        <taxon>Streptosporangiaceae</taxon>
        <taxon>Planobispora</taxon>
    </lineage>
</organism>
<dbReference type="RefSeq" id="WP_189241749.1">
    <property type="nucleotide sequence ID" value="NZ_BMQP01000004.1"/>
</dbReference>
<accession>A0A8J3WB54</accession>
<dbReference type="AlphaFoldDB" id="A0A8J3WB54"/>
<proteinExistence type="predicted"/>
<keyword evidence="3" id="KW-0560">Oxidoreductase</keyword>
<dbReference type="PANTHER" id="PTHR32332">
    <property type="entry name" value="2-NITROPROPANE DIOXYGENASE"/>
    <property type="match status" value="1"/>
</dbReference>
<evidence type="ECO:0000256" key="3">
    <source>
        <dbReference type="ARBA" id="ARBA00023002"/>
    </source>
</evidence>
<reference evidence="5" key="1">
    <citation type="submission" date="2021-01" db="EMBL/GenBank/DDBJ databases">
        <title>Whole genome shotgun sequence of Planobispora rosea NBRC 15558.</title>
        <authorList>
            <person name="Komaki H."/>
            <person name="Tamura T."/>
        </authorList>
    </citation>
    <scope>NUCLEOTIDE SEQUENCE</scope>
    <source>
        <strain evidence="5">NBRC 15558</strain>
    </source>
</reference>
<feature type="region of interest" description="Disordered" evidence="4">
    <location>
        <begin position="380"/>
        <end position="401"/>
    </location>
</feature>
<evidence type="ECO:0000256" key="2">
    <source>
        <dbReference type="ARBA" id="ARBA00022643"/>
    </source>
</evidence>
<evidence type="ECO:0000313" key="6">
    <source>
        <dbReference type="Proteomes" id="UP000655044"/>
    </source>
</evidence>
<dbReference type="Gene3D" id="3.20.20.70">
    <property type="entry name" value="Aldolase class I"/>
    <property type="match status" value="1"/>
</dbReference>
<dbReference type="EMBL" id="BOOI01000009">
    <property type="protein sequence ID" value="GIH82578.1"/>
    <property type="molecule type" value="Genomic_DNA"/>
</dbReference>
<keyword evidence="2" id="KW-0288">FMN</keyword>
<name>A0A8J3WB54_PLARO</name>
<dbReference type="SUPFAM" id="SSF51412">
    <property type="entry name" value="Inosine monophosphate dehydrogenase (IMPDH)"/>
    <property type="match status" value="1"/>
</dbReference>
<dbReference type="Proteomes" id="UP000655044">
    <property type="component" value="Unassembled WGS sequence"/>
</dbReference>
<keyword evidence="5" id="KW-0503">Monooxygenase</keyword>
<keyword evidence="6" id="KW-1185">Reference proteome</keyword>
<evidence type="ECO:0000256" key="4">
    <source>
        <dbReference type="SAM" id="MobiDB-lite"/>
    </source>
</evidence>
<gene>
    <name evidence="5" type="ORF">Pro02_09860</name>
</gene>
<sequence length="401" mass="42155">MRTTICEMFGVDFPIFAFSHCRDVVAAVTNAGGFGVLGAVAYSPEQLDTELTWIDERVGGRPYGVDVLVPGRIDSSVTDLGTRLADAIPQRHRDFVTHLFGKYGLDAREPLPVSLSAYADEVGRRVTAEGAGGLIDVALRHPIRLIASALGPPPPEMADKARAAGVPVAALVGTVEHARRQVAAGVDVVVAQGTEAGGHTGEISTMVLVPQVVDAVDVPVLAAGGIADGRQMAAALALGAEGVWCGSVWLTTEEAETPPSVRDKMLSAASSDTVRSRCRTGKPARQLRSAWTQEWDEAPESPGALPMPLQLLLAEGAMAGINRAAERGDPGARELAGYFVGQVVGQLNQVKPARRVVHDMIEEFASAVARMRAVTHDDAPAVPGGISFPPEDVEGRETTEV</sequence>
<dbReference type="GO" id="GO:0018580">
    <property type="term" value="F:nitronate monooxygenase activity"/>
    <property type="evidence" value="ECO:0007669"/>
    <property type="project" value="InterPro"/>
</dbReference>
<dbReference type="PANTHER" id="PTHR32332:SF38">
    <property type="entry name" value="MONOOXYGENASE RV1533-RELATED"/>
    <property type="match status" value="1"/>
</dbReference>
<dbReference type="CDD" id="cd04730">
    <property type="entry name" value="NPD_like"/>
    <property type="match status" value="1"/>
</dbReference>
<protein>
    <submittedName>
        <fullName evidence="5">Putative monooxygenase</fullName>
    </submittedName>
</protein>